<proteinExistence type="predicted"/>
<keyword evidence="4" id="KW-1185">Reference proteome</keyword>
<accession>A0A9W6CWQ1</accession>
<reference evidence="3" key="1">
    <citation type="submission" date="2022-12" db="EMBL/GenBank/DDBJ databases">
        <title>Reference genome sequencing for broad-spectrum identification of bacterial and archaeal isolates by mass spectrometry.</title>
        <authorList>
            <person name="Sekiguchi Y."/>
            <person name="Tourlousse D.M."/>
        </authorList>
    </citation>
    <scope>NUCLEOTIDE SEQUENCE</scope>
    <source>
        <strain evidence="3">ASRB1</strain>
    </source>
</reference>
<dbReference type="Proteomes" id="UP001144372">
    <property type="component" value="Unassembled WGS sequence"/>
</dbReference>
<comment type="caution">
    <text evidence="3">The sequence shown here is derived from an EMBL/GenBank/DDBJ whole genome shotgun (WGS) entry which is preliminary data.</text>
</comment>
<evidence type="ECO:0000256" key="1">
    <source>
        <dbReference type="SAM" id="MobiDB-lite"/>
    </source>
</evidence>
<sequence length="272" mass="30005">MSWHNFVPGQRVARDEVIQVCNAYIRSGKVKNPQNKISYLEEFRNSPHDVIVYTPQGSGWGNSPLNPNNWRGTDGSFIWERKVIPKRTQTDTEGNHNMPPVGLSDQGILSPTQVKLDSGSESLQPDATLSQVAEPEGDVLEDIPSEDQVSGAGFGSPEINKAVEASAVQHVIQLYESSGWTVISVETEKCGFDLVCKKESREEHVEVKGTRGTEQSFIITAGEVRKAKEDSLFVLCLVNSALSDNPFVSKYSRSELASHFRLEALAYKAVPK</sequence>
<evidence type="ECO:0000313" key="3">
    <source>
        <dbReference type="EMBL" id="GLI33974.1"/>
    </source>
</evidence>
<dbReference type="Pfam" id="PF13020">
    <property type="entry name" value="NOV_C"/>
    <property type="match status" value="1"/>
</dbReference>
<gene>
    <name evidence="3" type="ORF">DAMNIGENAA_14070</name>
</gene>
<organism evidence="3 4">
    <name type="scientific">Desulforhabdus amnigena</name>
    <dbReference type="NCBI Taxonomy" id="40218"/>
    <lineage>
        <taxon>Bacteria</taxon>
        <taxon>Pseudomonadati</taxon>
        <taxon>Thermodesulfobacteriota</taxon>
        <taxon>Syntrophobacteria</taxon>
        <taxon>Syntrophobacterales</taxon>
        <taxon>Syntrophobacteraceae</taxon>
        <taxon>Desulforhabdus</taxon>
    </lineage>
</organism>
<dbReference type="EMBL" id="BSDR01000001">
    <property type="protein sequence ID" value="GLI33974.1"/>
    <property type="molecule type" value="Genomic_DNA"/>
</dbReference>
<feature type="region of interest" description="Disordered" evidence="1">
    <location>
        <begin position="88"/>
        <end position="108"/>
    </location>
</feature>
<feature type="domain" description="Protein NO VEIN C-terminal" evidence="2">
    <location>
        <begin position="163"/>
        <end position="246"/>
    </location>
</feature>
<protein>
    <recommendedName>
        <fullName evidence="2">Protein NO VEIN C-terminal domain-containing protein</fullName>
    </recommendedName>
</protein>
<dbReference type="AlphaFoldDB" id="A0A9W6CWQ1"/>
<dbReference type="RefSeq" id="WP_281793251.1">
    <property type="nucleotide sequence ID" value="NZ_BSDR01000001.1"/>
</dbReference>
<evidence type="ECO:0000313" key="4">
    <source>
        <dbReference type="Proteomes" id="UP001144372"/>
    </source>
</evidence>
<dbReference type="InterPro" id="IPR024975">
    <property type="entry name" value="NOV_C"/>
</dbReference>
<evidence type="ECO:0000259" key="2">
    <source>
        <dbReference type="Pfam" id="PF13020"/>
    </source>
</evidence>
<name>A0A9W6CWQ1_9BACT</name>